<evidence type="ECO:0000256" key="6">
    <source>
        <dbReference type="ARBA" id="ARBA00022918"/>
    </source>
</evidence>
<dbReference type="SMART" id="SM00298">
    <property type="entry name" value="CHROMO"/>
    <property type="match status" value="1"/>
</dbReference>
<keyword evidence="11" id="KW-1185">Reference proteome</keyword>
<feature type="domain" description="Chromo" evidence="8">
    <location>
        <begin position="641"/>
        <end position="688"/>
    </location>
</feature>
<dbReference type="InterPro" id="IPR021109">
    <property type="entry name" value="Peptidase_aspartic_dom_sf"/>
</dbReference>
<evidence type="ECO:0000256" key="7">
    <source>
        <dbReference type="SAM" id="MobiDB-lite"/>
    </source>
</evidence>
<dbReference type="Gramene" id="C.cajan_32485.t">
    <property type="protein sequence ID" value="C.cajan_32485.t"/>
    <property type="gene ID" value="C.cajan_32485"/>
</dbReference>
<dbReference type="SUPFAM" id="SSF50630">
    <property type="entry name" value="Acid proteases"/>
    <property type="match status" value="1"/>
</dbReference>
<dbReference type="GO" id="GO:0015074">
    <property type="term" value="P:DNA integration"/>
    <property type="evidence" value="ECO:0007669"/>
    <property type="project" value="InterPro"/>
</dbReference>
<evidence type="ECO:0000256" key="1">
    <source>
        <dbReference type="ARBA" id="ARBA00022679"/>
    </source>
</evidence>
<evidence type="ECO:0000313" key="10">
    <source>
        <dbReference type="EMBL" id="KYP42780.1"/>
    </source>
</evidence>
<dbReference type="InterPro" id="IPR012337">
    <property type="entry name" value="RNaseH-like_sf"/>
</dbReference>
<dbReference type="InterPro" id="IPR016197">
    <property type="entry name" value="Chromo-like_dom_sf"/>
</dbReference>
<dbReference type="PROSITE" id="PS50013">
    <property type="entry name" value="CHROMO_2"/>
    <property type="match status" value="1"/>
</dbReference>
<dbReference type="Proteomes" id="UP000075243">
    <property type="component" value="Unassembled WGS sequence"/>
</dbReference>
<dbReference type="GO" id="GO:0004519">
    <property type="term" value="F:endonuclease activity"/>
    <property type="evidence" value="ECO:0007669"/>
    <property type="project" value="UniProtKB-KW"/>
</dbReference>
<dbReference type="SUPFAM" id="SSF53098">
    <property type="entry name" value="Ribonuclease H-like"/>
    <property type="match status" value="1"/>
</dbReference>
<dbReference type="GO" id="GO:0003964">
    <property type="term" value="F:RNA-directed DNA polymerase activity"/>
    <property type="evidence" value="ECO:0007669"/>
    <property type="project" value="UniProtKB-KW"/>
</dbReference>
<evidence type="ECO:0000256" key="5">
    <source>
        <dbReference type="ARBA" id="ARBA00022801"/>
    </source>
</evidence>
<evidence type="ECO:0000256" key="3">
    <source>
        <dbReference type="ARBA" id="ARBA00022722"/>
    </source>
</evidence>
<dbReference type="PROSITE" id="PS50994">
    <property type="entry name" value="INTEGRASE"/>
    <property type="match status" value="1"/>
</dbReference>
<feature type="domain" description="Integrase catalytic" evidence="9">
    <location>
        <begin position="418"/>
        <end position="503"/>
    </location>
</feature>
<gene>
    <name evidence="10" type="ORF">KK1_035810</name>
</gene>
<dbReference type="InterPro" id="IPR001584">
    <property type="entry name" value="Integrase_cat-core"/>
</dbReference>
<accession>A0A151RJP3</accession>
<keyword evidence="6" id="KW-0695">RNA-directed DNA polymerase</keyword>
<dbReference type="InterPro" id="IPR050951">
    <property type="entry name" value="Retrovirus_Pol_polyprotein"/>
</dbReference>
<keyword evidence="3" id="KW-0540">Nuclease</keyword>
<dbReference type="InterPro" id="IPR056924">
    <property type="entry name" value="SH3_Tf2-1"/>
</dbReference>
<dbReference type="InterPro" id="IPR001969">
    <property type="entry name" value="Aspartic_peptidase_AS"/>
</dbReference>
<keyword evidence="5" id="KW-0378">Hydrolase</keyword>
<dbReference type="Gene3D" id="2.40.70.10">
    <property type="entry name" value="Acid Proteases"/>
    <property type="match status" value="1"/>
</dbReference>
<dbReference type="Pfam" id="PF08284">
    <property type="entry name" value="RVP_2"/>
    <property type="match status" value="1"/>
</dbReference>
<dbReference type="PANTHER" id="PTHR37984:SF5">
    <property type="entry name" value="PROTEIN NYNRIN-LIKE"/>
    <property type="match status" value="1"/>
</dbReference>
<evidence type="ECO:0000256" key="4">
    <source>
        <dbReference type="ARBA" id="ARBA00022759"/>
    </source>
</evidence>
<reference evidence="10" key="1">
    <citation type="journal article" date="2012" name="Nat. Biotechnol.">
        <title>Draft genome sequence of pigeonpea (Cajanus cajan), an orphan legume crop of resource-poor farmers.</title>
        <authorList>
            <person name="Varshney R.K."/>
            <person name="Chen W."/>
            <person name="Li Y."/>
            <person name="Bharti A.K."/>
            <person name="Saxena R.K."/>
            <person name="Schlueter J.A."/>
            <person name="Donoghue M.T."/>
            <person name="Azam S."/>
            <person name="Fan G."/>
            <person name="Whaley A.M."/>
            <person name="Farmer A.D."/>
            <person name="Sheridan J."/>
            <person name="Iwata A."/>
            <person name="Tuteja R."/>
            <person name="Penmetsa R.V."/>
            <person name="Wu W."/>
            <person name="Upadhyaya H.D."/>
            <person name="Yang S.P."/>
            <person name="Shah T."/>
            <person name="Saxena K.B."/>
            <person name="Michael T."/>
            <person name="McCombie W.R."/>
            <person name="Yang B."/>
            <person name="Zhang G."/>
            <person name="Yang H."/>
            <person name="Wang J."/>
            <person name="Spillane C."/>
            <person name="Cook D.R."/>
            <person name="May G.D."/>
            <person name="Xu X."/>
            <person name="Jackson S.A."/>
        </authorList>
    </citation>
    <scope>NUCLEOTIDE SEQUENCE [LARGE SCALE GENOMIC DNA]</scope>
</reference>
<dbReference type="InterPro" id="IPR000953">
    <property type="entry name" value="Chromo/chromo_shadow_dom"/>
</dbReference>
<dbReference type="InterPro" id="IPR036397">
    <property type="entry name" value="RNaseH_sf"/>
</dbReference>
<evidence type="ECO:0000256" key="2">
    <source>
        <dbReference type="ARBA" id="ARBA00022695"/>
    </source>
</evidence>
<dbReference type="Gene3D" id="3.30.420.10">
    <property type="entry name" value="Ribonuclease H-like superfamily/Ribonuclease H"/>
    <property type="match status" value="1"/>
</dbReference>
<dbReference type="GO" id="GO:0003676">
    <property type="term" value="F:nucleic acid binding"/>
    <property type="evidence" value="ECO:0007669"/>
    <property type="project" value="InterPro"/>
</dbReference>
<dbReference type="PROSITE" id="PS00141">
    <property type="entry name" value="ASP_PROTEASE"/>
    <property type="match status" value="1"/>
</dbReference>
<protein>
    <submittedName>
        <fullName evidence="10">Transposon Ty3-I Gag-Pol polyprotein</fullName>
    </submittedName>
</protein>
<dbReference type="EMBL" id="KQ483700">
    <property type="protein sequence ID" value="KYP42780.1"/>
    <property type="molecule type" value="Genomic_DNA"/>
</dbReference>
<evidence type="ECO:0000313" key="11">
    <source>
        <dbReference type="Proteomes" id="UP000075243"/>
    </source>
</evidence>
<name>A0A151RJP3_CAJCA</name>
<keyword evidence="2" id="KW-0548">Nucleotidyltransferase</keyword>
<dbReference type="CDD" id="cd00303">
    <property type="entry name" value="retropepsin_like"/>
    <property type="match status" value="1"/>
</dbReference>
<sequence>MFNNGLLTSWEAFLRALELRFAPSKFEDPIASLCKLTQTHNLHDYLSEFEALANRISDLPPSFYLSCFISGLKPHLRREVMALQPSDLPQAIALAKLQDNKTSSSFTSTNRFIRPPPPPTSPQPSSPKPLPPLLPTPPTKLPIKRLTEAEMQAQRDKNLCFNCDERYSRGHRCKPQFLLLTTFDTDDPISEPPLFADDSVEPSEPEAGLISLHAFLGQWTPRTFRITGAIKGYKVQILVDSGATHNFIQTRVAHFLQLAMEPTASPLKVMVGNGDFLPCSTFCPQVSLSLAQHQFPVDLYPLQLSGTDVVLGVHWLSMVSPFVMDYNGPFMRFMWENSLVELQGDQGPVPSPISAQQLQKLQDTHRLEALFQLTLEPSLSHTPTTDPNHTTTIPSSTGHKKLNKYYNVPINIIIFLEPIFLSNFWRELFRLSGTKLRMSTAYHPQTDGQTEVANKVLQQYLRCFVHHKPSQWGKFLPWAEWSFNTSLNSSTGFTPFQIMYGFPPPSIPSFLTENTSNAAVQYELSSREEILRKLHSNLSKAQAAMKLWADNSRRDLHFDIGDWVYVRLRPQRQVSVTGSTSGKLQKRFFGPFKVSSRVGDVAYELELPATTKIHNVFHVSLLRPHKGPLPSSPLPLPPDIFDHEPVLEPAAIVDWKWDSSDDSRILVLVQWQGIPLEEATWEPWSSLKAQFHLEDKVLLEPGGDVRIDGPILLTDTKRAKDVVTLQGPTDTTTMQEGRPARNIRLPQHLANFVVTRPTAREKGKTVKGK</sequence>
<keyword evidence="1" id="KW-0808">Transferase</keyword>
<dbReference type="SUPFAM" id="SSF54160">
    <property type="entry name" value="Chromo domain-like"/>
    <property type="match status" value="1"/>
</dbReference>
<organism evidence="10 11">
    <name type="scientific">Cajanus cajan</name>
    <name type="common">Pigeon pea</name>
    <name type="synonym">Cajanus indicus</name>
    <dbReference type="NCBI Taxonomy" id="3821"/>
    <lineage>
        <taxon>Eukaryota</taxon>
        <taxon>Viridiplantae</taxon>
        <taxon>Streptophyta</taxon>
        <taxon>Embryophyta</taxon>
        <taxon>Tracheophyta</taxon>
        <taxon>Spermatophyta</taxon>
        <taxon>Magnoliopsida</taxon>
        <taxon>eudicotyledons</taxon>
        <taxon>Gunneridae</taxon>
        <taxon>Pentapetalae</taxon>
        <taxon>rosids</taxon>
        <taxon>fabids</taxon>
        <taxon>Fabales</taxon>
        <taxon>Fabaceae</taxon>
        <taxon>Papilionoideae</taxon>
        <taxon>50 kb inversion clade</taxon>
        <taxon>NPAAA clade</taxon>
        <taxon>indigoferoid/millettioid clade</taxon>
        <taxon>Phaseoleae</taxon>
        <taxon>Cajanus</taxon>
    </lineage>
</organism>
<proteinExistence type="predicted"/>
<feature type="compositionally biased region" description="Pro residues" evidence="7">
    <location>
        <begin position="114"/>
        <end position="140"/>
    </location>
</feature>
<dbReference type="AlphaFoldDB" id="A0A151RJP3"/>
<evidence type="ECO:0000259" key="9">
    <source>
        <dbReference type="PROSITE" id="PS50994"/>
    </source>
</evidence>
<keyword evidence="4" id="KW-0255">Endonuclease</keyword>
<dbReference type="GO" id="GO:0006508">
    <property type="term" value="P:proteolysis"/>
    <property type="evidence" value="ECO:0007669"/>
    <property type="project" value="InterPro"/>
</dbReference>
<dbReference type="Pfam" id="PF24626">
    <property type="entry name" value="SH3_Tf2-1"/>
    <property type="match status" value="1"/>
</dbReference>
<dbReference type="PANTHER" id="PTHR37984">
    <property type="entry name" value="PROTEIN CBG26694"/>
    <property type="match status" value="1"/>
</dbReference>
<dbReference type="GO" id="GO:0004190">
    <property type="term" value="F:aspartic-type endopeptidase activity"/>
    <property type="evidence" value="ECO:0007669"/>
    <property type="project" value="InterPro"/>
</dbReference>
<feature type="region of interest" description="Disordered" evidence="7">
    <location>
        <begin position="103"/>
        <end position="140"/>
    </location>
</feature>
<evidence type="ECO:0000259" key="8">
    <source>
        <dbReference type="PROSITE" id="PS50013"/>
    </source>
</evidence>